<feature type="signal peptide" evidence="2">
    <location>
        <begin position="1"/>
        <end position="19"/>
    </location>
</feature>
<feature type="domain" description="DUF6287" evidence="3">
    <location>
        <begin position="56"/>
        <end position="88"/>
    </location>
</feature>
<protein>
    <submittedName>
        <fullName evidence="4">Translation initiation factor 1 (IF-1)</fullName>
    </submittedName>
</protein>
<keyword evidence="5" id="KW-1185">Reference proteome</keyword>
<dbReference type="EMBL" id="CP073084">
    <property type="protein sequence ID" value="QUE54606.1"/>
    <property type="molecule type" value="Genomic_DNA"/>
</dbReference>
<evidence type="ECO:0000259" key="3">
    <source>
        <dbReference type="Pfam" id="PF19804"/>
    </source>
</evidence>
<dbReference type="Proteomes" id="UP000677616">
    <property type="component" value="Chromosome"/>
</dbReference>
<evidence type="ECO:0000256" key="2">
    <source>
        <dbReference type="SAM" id="SignalP"/>
    </source>
</evidence>
<feature type="compositionally biased region" description="Low complexity" evidence="1">
    <location>
        <begin position="25"/>
        <end position="47"/>
    </location>
</feature>
<keyword evidence="4" id="KW-0648">Protein biosynthesis</keyword>
<evidence type="ECO:0000313" key="4">
    <source>
        <dbReference type="EMBL" id="QUE54606.1"/>
    </source>
</evidence>
<keyword evidence="4" id="KW-0396">Initiation factor</keyword>
<dbReference type="Pfam" id="PF19804">
    <property type="entry name" value="DUF6287"/>
    <property type="match status" value="1"/>
</dbReference>
<evidence type="ECO:0000313" key="5">
    <source>
        <dbReference type="Proteomes" id="UP000677616"/>
    </source>
</evidence>
<dbReference type="GO" id="GO:0003743">
    <property type="term" value="F:translation initiation factor activity"/>
    <property type="evidence" value="ECO:0007669"/>
    <property type="project" value="UniProtKB-KW"/>
</dbReference>
<evidence type="ECO:0000256" key="1">
    <source>
        <dbReference type="SAM" id="MobiDB-lite"/>
    </source>
</evidence>
<keyword evidence="2" id="KW-0732">Signal</keyword>
<name>A0ABX7YLZ1_9STRE</name>
<gene>
    <name evidence="4" type="ORF">INT76_01570</name>
</gene>
<proteinExistence type="predicted"/>
<sequence>MKRYSLLALSVLASLSLMTACTNKTTDSTTSSSSQTTEETTTSSSSSQQVVVKQASIDIEEIQQGDFTSLIGTWANSQGGSLTFDTSGLVTPGFSLAGTFSNQQGILLADALLESGAEGFVLYFVPKGTVLPQDLFEEGSDTSDSNQDRIVFANGPLYGSGLDSYYRQSTSASSDTDPLKNTDTGVILESGPVTIEYANSILGDKGWTVIEGNYTRTEAIPYNLIQGTDGSHYTVYQNGVILDATYTIIYQP</sequence>
<reference evidence="4 5" key="1">
    <citation type="submission" date="2021-04" db="EMBL/GenBank/DDBJ databases">
        <title>Complete genome sequence of a novel Streptococcus species.</title>
        <authorList>
            <person name="Teng J.L.L."/>
        </authorList>
    </citation>
    <scope>NUCLEOTIDE SEQUENCE [LARGE SCALE GENOMIC DNA]</scope>
    <source>
        <strain evidence="4 5">HKU75</strain>
    </source>
</reference>
<accession>A0ABX7YLZ1</accession>
<dbReference type="InterPro" id="IPR046254">
    <property type="entry name" value="DUF6287"/>
</dbReference>
<organism evidence="4 5">
    <name type="scientific">Streptococcus oriscaviae</name>
    <dbReference type="NCBI Taxonomy" id="2781599"/>
    <lineage>
        <taxon>Bacteria</taxon>
        <taxon>Bacillati</taxon>
        <taxon>Bacillota</taxon>
        <taxon>Bacilli</taxon>
        <taxon>Lactobacillales</taxon>
        <taxon>Streptococcaceae</taxon>
        <taxon>Streptococcus</taxon>
    </lineage>
</organism>
<dbReference type="PROSITE" id="PS51257">
    <property type="entry name" value="PROKAR_LIPOPROTEIN"/>
    <property type="match status" value="1"/>
</dbReference>
<feature type="chain" id="PRO_5047034770" evidence="2">
    <location>
        <begin position="20"/>
        <end position="252"/>
    </location>
</feature>
<feature type="region of interest" description="Disordered" evidence="1">
    <location>
        <begin position="24"/>
        <end position="47"/>
    </location>
</feature>
<dbReference type="RefSeq" id="WP_212571450.1">
    <property type="nucleotide sequence ID" value="NZ_CP073084.1"/>
</dbReference>